<dbReference type="OrthoDB" id="735059at2"/>
<protein>
    <recommendedName>
        <fullName evidence="4">Transporter</fullName>
    </recommendedName>
</protein>
<name>A0A482TPJ9_9FLAO</name>
<proteinExistence type="predicted"/>
<dbReference type="Proteomes" id="UP000253235">
    <property type="component" value="Unassembled WGS sequence"/>
</dbReference>
<keyword evidence="1" id="KW-0732">Signal</keyword>
<feature type="chain" id="PRO_5019769319" description="Transporter" evidence="1">
    <location>
        <begin position="29"/>
        <end position="375"/>
    </location>
</feature>
<feature type="signal peptide" evidence="1">
    <location>
        <begin position="1"/>
        <end position="28"/>
    </location>
</feature>
<dbReference type="PROSITE" id="PS51257">
    <property type="entry name" value="PROKAR_LIPOPROTEIN"/>
    <property type="match status" value="1"/>
</dbReference>
<evidence type="ECO:0008006" key="4">
    <source>
        <dbReference type="Google" id="ProtNLM"/>
    </source>
</evidence>
<organism evidence="2 3">
    <name type="scientific">Flavobacterium petrolei</name>
    <dbReference type="NCBI Taxonomy" id="2259594"/>
    <lineage>
        <taxon>Bacteria</taxon>
        <taxon>Pseudomonadati</taxon>
        <taxon>Bacteroidota</taxon>
        <taxon>Flavobacteriia</taxon>
        <taxon>Flavobacteriales</taxon>
        <taxon>Flavobacteriaceae</taxon>
        <taxon>Flavobacterium</taxon>
    </lineage>
</organism>
<gene>
    <name evidence="2" type="ORF">DR871_005020</name>
</gene>
<dbReference type="EMBL" id="QNVY02000001">
    <property type="protein sequence ID" value="RYJ53418.1"/>
    <property type="molecule type" value="Genomic_DNA"/>
</dbReference>
<evidence type="ECO:0000256" key="1">
    <source>
        <dbReference type="SAM" id="SignalP"/>
    </source>
</evidence>
<reference evidence="2 3" key="1">
    <citation type="submission" date="2019-01" db="EMBL/GenBank/DDBJ databases">
        <title>Flavobacterium sp. nov. isolated from arctic soil.</title>
        <authorList>
            <person name="Kim D.-U."/>
        </authorList>
    </citation>
    <scope>NUCLEOTIDE SEQUENCE [LARGE SCALE GENOMIC DNA]</scope>
    <source>
        <strain evidence="2 3">Kopri-42</strain>
    </source>
</reference>
<evidence type="ECO:0000313" key="3">
    <source>
        <dbReference type="Proteomes" id="UP000253235"/>
    </source>
</evidence>
<dbReference type="RefSeq" id="WP_113665436.1">
    <property type="nucleotide sequence ID" value="NZ_QNVY02000001.1"/>
</dbReference>
<accession>A0A482TPJ9</accession>
<comment type="caution">
    <text evidence="2">The sequence shown here is derived from an EMBL/GenBank/DDBJ whole genome shotgun (WGS) entry which is preliminary data.</text>
</comment>
<dbReference type="AlphaFoldDB" id="A0A482TPJ9"/>
<keyword evidence="3" id="KW-1185">Reference proteome</keyword>
<evidence type="ECO:0000313" key="2">
    <source>
        <dbReference type="EMBL" id="RYJ53418.1"/>
    </source>
</evidence>
<sequence>MKNLSVIQSVCIFILFLTIAFNTQNISAQGCVAIKGNATSCMSIHADSTTVSGWQFASSGRYFRSFRHFSGTEENKDRLVQKTEVINYTSVFNLSLTRILNNRWSVMVDLPISNNVRSSLYEHGLVNGTYVKRERNSTSSFGIGDIRFAAYRWMLDPAKSTKGNIQLGLGIKLPTGDYNYKDYYYNVGPNGSKELRPVDQSIQLGDGGTGFTFEVNTFYNFIENFGVYGNFYYLINPREQNGTRTYRETLASRLANEAIMSVPDQYMFRAGFNYSVNQIKGLSLAAGARLEGIPVNDLVGGSGDFRRPGYIWSVEPSVNYEYKKVVLFASIPFAVVRNRTQSVTDKENSVTTGTHVQGDAAFADYTINIGISTRF</sequence>